<dbReference type="Proteomes" id="UP000003490">
    <property type="component" value="Unassembled WGS sequence"/>
</dbReference>
<dbReference type="EMBL" id="ABCB02000014">
    <property type="protein sequence ID" value="EDO62513.1"/>
    <property type="molecule type" value="Genomic_DNA"/>
</dbReference>
<reference evidence="1 2" key="1">
    <citation type="submission" date="2007-08" db="EMBL/GenBank/DDBJ databases">
        <title>Draft genome sequence of Clostridium leptum (DSM 753).</title>
        <authorList>
            <person name="Sudarsanam P."/>
            <person name="Ley R."/>
            <person name="Guruge J."/>
            <person name="Turnbaugh P.J."/>
            <person name="Mahowald M."/>
            <person name="Liep D."/>
            <person name="Gordon J."/>
        </authorList>
    </citation>
    <scope>NUCLEOTIDE SEQUENCE [LARGE SCALE GENOMIC DNA]</scope>
    <source>
        <strain evidence="1 2">DSM 753</strain>
    </source>
</reference>
<evidence type="ECO:0000313" key="2">
    <source>
        <dbReference type="Proteomes" id="UP000003490"/>
    </source>
</evidence>
<accession>A7VQ08</accession>
<dbReference type="HOGENOM" id="CLU_3342265_0_0_9"/>
<name>A7VQ08_9FIRM</name>
<comment type="caution">
    <text evidence="1">The sequence shown here is derived from an EMBL/GenBank/DDBJ whole genome shotgun (WGS) entry which is preliminary data.</text>
</comment>
<organism evidence="1 2">
    <name type="scientific">[Clostridium] leptum DSM 753</name>
    <dbReference type="NCBI Taxonomy" id="428125"/>
    <lineage>
        <taxon>Bacteria</taxon>
        <taxon>Bacillati</taxon>
        <taxon>Bacillota</taxon>
        <taxon>Clostridia</taxon>
        <taxon>Eubacteriales</taxon>
        <taxon>Oscillospiraceae</taxon>
        <taxon>Oscillospiraceae incertae sedis</taxon>
    </lineage>
</organism>
<evidence type="ECO:0000313" key="1">
    <source>
        <dbReference type="EMBL" id="EDO62513.1"/>
    </source>
</evidence>
<protein>
    <submittedName>
        <fullName evidence="1">Uncharacterized protein</fullName>
    </submittedName>
</protein>
<gene>
    <name evidence="1" type="ORF">CLOLEP_00635</name>
</gene>
<reference evidence="1 2" key="2">
    <citation type="submission" date="2007-08" db="EMBL/GenBank/DDBJ databases">
        <authorList>
            <person name="Fulton L."/>
            <person name="Clifton S."/>
            <person name="Fulton B."/>
            <person name="Xu J."/>
            <person name="Minx P."/>
            <person name="Pepin K.H."/>
            <person name="Johnson M."/>
            <person name="Thiruvilangam P."/>
            <person name="Bhonagiri V."/>
            <person name="Nash W.E."/>
            <person name="Wang C."/>
            <person name="Mardis E.R."/>
            <person name="Wilson R.K."/>
        </authorList>
    </citation>
    <scope>NUCLEOTIDE SEQUENCE [LARGE SCALE GENOMIC DNA]</scope>
    <source>
        <strain evidence="1 2">DSM 753</strain>
    </source>
</reference>
<dbReference type="AlphaFoldDB" id="A7VQ08"/>
<proteinExistence type="predicted"/>
<sequence>MMKIIFFDQKNQLLQNKYINIVHLNCCFLCTPQKIHL</sequence>